<dbReference type="Pfam" id="PF01435">
    <property type="entry name" value="Peptidase_M48"/>
    <property type="match status" value="1"/>
</dbReference>
<dbReference type="EMBL" id="LPXN01000100">
    <property type="protein sequence ID" value="KZD09089.1"/>
    <property type="molecule type" value="Genomic_DNA"/>
</dbReference>
<dbReference type="GO" id="GO:0046872">
    <property type="term" value="F:metal ion binding"/>
    <property type="evidence" value="ECO:0007669"/>
    <property type="project" value="UniProtKB-KW"/>
</dbReference>
<comment type="cofactor">
    <cofactor evidence="1">
        <name>Zn(2+)</name>
        <dbReference type="ChEBI" id="CHEBI:29105"/>
    </cofactor>
</comment>
<evidence type="ECO:0000256" key="5">
    <source>
        <dbReference type="ARBA" id="ARBA00022833"/>
    </source>
</evidence>
<dbReference type="AlphaFoldDB" id="A0A154W6G6"/>
<evidence type="ECO:0000256" key="7">
    <source>
        <dbReference type="SAM" id="SignalP"/>
    </source>
</evidence>
<keyword evidence="4" id="KW-0378">Hydrolase</keyword>
<dbReference type="CDD" id="cd07333">
    <property type="entry name" value="M48C_bepA_like"/>
    <property type="match status" value="1"/>
</dbReference>
<dbReference type="Proteomes" id="UP000076400">
    <property type="component" value="Unassembled WGS sequence"/>
</dbReference>
<keyword evidence="10" id="KW-1185">Reference proteome</keyword>
<dbReference type="InterPro" id="IPR001915">
    <property type="entry name" value="Peptidase_M48"/>
</dbReference>
<keyword evidence="6" id="KW-0482">Metalloprotease</keyword>
<evidence type="ECO:0000313" key="10">
    <source>
        <dbReference type="Proteomes" id="UP000076400"/>
    </source>
</evidence>
<dbReference type="OrthoDB" id="9810445at2"/>
<feature type="chain" id="PRO_5007602333" evidence="7">
    <location>
        <begin position="35"/>
        <end position="498"/>
    </location>
</feature>
<evidence type="ECO:0000256" key="1">
    <source>
        <dbReference type="ARBA" id="ARBA00001947"/>
    </source>
</evidence>
<evidence type="ECO:0000256" key="6">
    <source>
        <dbReference type="ARBA" id="ARBA00023049"/>
    </source>
</evidence>
<feature type="signal peptide" evidence="7">
    <location>
        <begin position="1"/>
        <end position="34"/>
    </location>
</feature>
<evidence type="ECO:0000259" key="8">
    <source>
        <dbReference type="Pfam" id="PF01435"/>
    </source>
</evidence>
<proteinExistence type="predicted"/>
<keyword evidence="2" id="KW-0645">Protease</keyword>
<sequence length="498" mass="53527">MRSRRPTPRPISRLVRLLSAVSLLALTAALPACSTNPATGEQQFAGLMSPQQERQVGKEQHSQVMAQFGGPYDNQQVTGYVNRLGQSLAQHSEMPDLAFTFTVLDSPIVNAFALPGGYVYVTRGLLALADSEAELAGVMAHEIGHVTARHSAERYSQGTVANVGVALLGVLTGSNELAGVAGYGAQAYLQSYSRSQEFEADTLGVRYLTRAGYQPNAMASFLYKLDQHSRLQAQLAGKSPDVVDQTNIMATHPRTVDRVEAARQAAGVTAAPDARIGHEEHLQSIDGMLYGDNPAQGVVRGQEFIHPDLRFRFTVPEGYTLVNGQTQVQATGPNGATIVFDMDKPQGSPSARDYLAAWGQSLQVSSVEQIQVNGMNAATASVRANTNRGPADVRLVAIAGGEGTFYRFLFVTPPQQTQQLSAGLQQTTYSFRRLNASEAGNVRPERIALYRTRAGDTQQSVAARMPAGPFQLERFTVLNGLPAGQMPPTGSLLKLVTQ</sequence>
<dbReference type="GO" id="GO:0016020">
    <property type="term" value="C:membrane"/>
    <property type="evidence" value="ECO:0007669"/>
    <property type="project" value="TreeGrafter"/>
</dbReference>
<gene>
    <name evidence="9" type="ORF">AUP43_07755</name>
</gene>
<dbReference type="STRING" id="580166.AUP43_07755"/>
<evidence type="ECO:0000313" key="9">
    <source>
        <dbReference type="EMBL" id="KZD09089.1"/>
    </source>
</evidence>
<evidence type="ECO:0000256" key="3">
    <source>
        <dbReference type="ARBA" id="ARBA00022723"/>
    </source>
</evidence>
<reference evidence="9 10" key="1">
    <citation type="submission" date="2015-12" db="EMBL/GenBank/DDBJ databases">
        <title>Genome sequence of Oceanibaculum pacificum MCCC 1A02656.</title>
        <authorList>
            <person name="Lu L."/>
            <person name="Lai Q."/>
            <person name="Shao Z."/>
            <person name="Qian P."/>
        </authorList>
    </citation>
    <scope>NUCLEOTIDE SEQUENCE [LARGE SCALE GENOMIC DNA]</scope>
    <source>
        <strain evidence="9 10">MCCC 1A02656</strain>
    </source>
</reference>
<dbReference type="GO" id="GO:0051603">
    <property type="term" value="P:proteolysis involved in protein catabolic process"/>
    <property type="evidence" value="ECO:0007669"/>
    <property type="project" value="TreeGrafter"/>
</dbReference>
<accession>A0A154W6G6</accession>
<evidence type="ECO:0000256" key="2">
    <source>
        <dbReference type="ARBA" id="ARBA00022670"/>
    </source>
</evidence>
<keyword evidence="3" id="KW-0479">Metal-binding</keyword>
<evidence type="ECO:0000256" key="4">
    <source>
        <dbReference type="ARBA" id="ARBA00022801"/>
    </source>
</evidence>
<protein>
    <submittedName>
        <fullName evidence="9">Peptidase M48</fullName>
    </submittedName>
</protein>
<organism evidence="9 10">
    <name type="scientific">Oceanibaculum pacificum</name>
    <dbReference type="NCBI Taxonomy" id="580166"/>
    <lineage>
        <taxon>Bacteria</taxon>
        <taxon>Pseudomonadati</taxon>
        <taxon>Pseudomonadota</taxon>
        <taxon>Alphaproteobacteria</taxon>
        <taxon>Rhodospirillales</taxon>
        <taxon>Oceanibaculaceae</taxon>
        <taxon>Oceanibaculum</taxon>
    </lineage>
</organism>
<keyword evidence="5" id="KW-0862">Zinc</keyword>
<name>A0A154W6G6_9PROT</name>
<comment type="caution">
    <text evidence="9">The sequence shown here is derived from an EMBL/GenBank/DDBJ whole genome shotgun (WGS) entry which is preliminary data.</text>
</comment>
<dbReference type="InterPro" id="IPR051156">
    <property type="entry name" value="Mito/Outer_Membr_Metalloprot"/>
</dbReference>
<keyword evidence="7" id="KW-0732">Signal</keyword>
<feature type="domain" description="Peptidase M48" evidence="8">
    <location>
        <begin position="77"/>
        <end position="264"/>
    </location>
</feature>
<dbReference type="PANTHER" id="PTHR22726:SF1">
    <property type="entry name" value="METALLOENDOPEPTIDASE OMA1, MITOCHONDRIAL"/>
    <property type="match status" value="1"/>
</dbReference>
<dbReference type="PANTHER" id="PTHR22726">
    <property type="entry name" value="METALLOENDOPEPTIDASE OMA1"/>
    <property type="match status" value="1"/>
</dbReference>
<dbReference type="GO" id="GO:0004222">
    <property type="term" value="F:metalloendopeptidase activity"/>
    <property type="evidence" value="ECO:0007669"/>
    <property type="project" value="InterPro"/>
</dbReference>
<dbReference type="Gene3D" id="3.30.2010.10">
    <property type="entry name" value="Metalloproteases ('zincins'), catalytic domain"/>
    <property type="match status" value="1"/>
</dbReference>